<proteinExistence type="predicted"/>
<dbReference type="PANTHER" id="PTHR39087:SF2">
    <property type="entry name" value="UPF0104 MEMBRANE PROTEIN MJ1595"/>
    <property type="match status" value="1"/>
</dbReference>
<feature type="transmembrane region" description="Helical" evidence="6">
    <location>
        <begin position="249"/>
        <end position="272"/>
    </location>
</feature>
<reference evidence="7 8" key="1">
    <citation type="journal article" date="2019" name="Int. J. Syst. Evol. Microbiol.">
        <title>The Global Catalogue of Microorganisms (GCM) 10K type strain sequencing project: providing services to taxonomists for standard genome sequencing and annotation.</title>
        <authorList>
            <consortium name="The Broad Institute Genomics Platform"/>
            <consortium name="The Broad Institute Genome Sequencing Center for Infectious Disease"/>
            <person name="Wu L."/>
            <person name="Ma J."/>
        </authorList>
    </citation>
    <scope>NUCLEOTIDE SEQUENCE [LARGE SCALE GENOMIC DNA]</scope>
    <source>
        <strain evidence="7 8">JCM 15933</strain>
    </source>
</reference>
<dbReference type="RefSeq" id="WP_344504792.1">
    <property type="nucleotide sequence ID" value="NZ_BAAAQD010000010.1"/>
</dbReference>
<evidence type="ECO:0000256" key="3">
    <source>
        <dbReference type="ARBA" id="ARBA00022692"/>
    </source>
</evidence>
<keyword evidence="4 6" id="KW-1133">Transmembrane helix</keyword>
<feature type="transmembrane region" description="Helical" evidence="6">
    <location>
        <begin position="108"/>
        <end position="130"/>
    </location>
</feature>
<dbReference type="EMBL" id="BAAAQD010000010">
    <property type="protein sequence ID" value="GAA1529064.1"/>
    <property type="molecule type" value="Genomic_DNA"/>
</dbReference>
<evidence type="ECO:0000256" key="5">
    <source>
        <dbReference type="ARBA" id="ARBA00023136"/>
    </source>
</evidence>
<feature type="transmembrane region" description="Helical" evidence="6">
    <location>
        <begin position="278"/>
        <end position="298"/>
    </location>
</feature>
<evidence type="ECO:0000313" key="8">
    <source>
        <dbReference type="Proteomes" id="UP001501470"/>
    </source>
</evidence>
<sequence length="358" mass="36365">MSVNQAACEDAAPDTVATEAVEAIEETGKSSVLGSSLPRMLLAIAVAVTVVVLGVTHWSTVSAGAAGLARANSAWLVVAALGTASIWVAGTVTQIGSMSLRPPVGRLLAVQVAASFANHVLPAGSGGMGINIRFLRKHGLGPGAAVGSVGLNTLVGAVTHTLLLVVAVAISPSLARGIHVPGSWRDSVSRAAGPAGWILLAVCGLALAAGLAAAVRPAWRRRMAERAVGAGRRVGEELRRLWGVLRDPYRAAALWLGSFSTPLLHAIILYAVLRSLGVAVTVGTAVVLYLVVSTLSAFVPSPGGIGALDVAMLAGLTAIGVSSAVALGAVVGYRLITVWVPLLPSAFVLAVLLRRRII</sequence>
<feature type="transmembrane region" description="Helical" evidence="6">
    <location>
        <begin position="195"/>
        <end position="215"/>
    </location>
</feature>
<feature type="transmembrane region" description="Helical" evidence="6">
    <location>
        <begin position="40"/>
        <end position="61"/>
    </location>
</feature>
<evidence type="ECO:0000256" key="1">
    <source>
        <dbReference type="ARBA" id="ARBA00004651"/>
    </source>
</evidence>
<name>A0ABN2AWT1_9ACTN</name>
<evidence type="ECO:0000256" key="2">
    <source>
        <dbReference type="ARBA" id="ARBA00022475"/>
    </source>
</evidence>
<evidence type="ECO:0000313" key="7">
    <source>
        <dbReference type="EMBL" id="GAA1529064.1"/>
    </source>
</evidence>
<keyword evidence="3 6" id="KW-0812">Transmembrane</keyword>
<feature type="transmembrane region" description="Helical" evidence="6">
    <location>
        <begin position="151"/>
        <end position="175"/>
    </location>
</feature>
<gene>
    <name evidence="7" type="ORF">GCM10009827_052890</name>
</gene>
<keyword evidence="8" id="KW-1185">Reference proteome</keyword>
<comment type="subcellular location">
    <subcellularLocation>
        <location evidence="1">Cell membrane</location>
        <topology evidence="1">Multi-pass membrane protein</topology>
    </subcellularLocation>
</comment>
<keyword evidence="2" id="KW-1003">Cell membrane</keyword>
<evidence type="ECO:0000256" key="4">
    <source>
        <dbReference type="ARBA" id="ARBA00022989"/>
    </source>
</evidence>
<protein>
    <submittedName>
        <fullName evidence="7">Lysylphosphatidylglycerol synthase domain-containing protein</fullName>
    </submittedName>
</protein>
<feature type="transmembrane region" description="Helical" evidence="6">
    <location>
        <begin position="336"/>
        <end position="353"/>
    </location>
</feature>
<dbReference type="Proteomes" id="UP001501470">
    <property type="component" value="Unassembled WGS sequence"/>
</dbReference>
<accession>A0ABN2AWT1</accession>
<comment type="caution">
    <text evidence="7">The sequence shown here is derived from an EMBL/GenBank/DDBJ whole genome shotgun (WGS) entry which is preliminary data.</text>
</comment>
<dbReference type="PANTHER" id="PTHR39087">
    <property type="entry name" value="UPF0104 MEMBRANE PROTEIN MJ1595"/>
    <property type="match status" value="1"/>
</dbReference>
<evidence type="ECO:0000256" key="6">
    <source>
        <dbReference type="SAM" id="Phobius"/>
    </source>
</evidence>
<keyword evidence="5 6" id="KW-0472">Membrane</keyword>
<dbReference type="Pfam" id="PF03706">
    <property type="entry name" value="LPG_synthase_TM"/>
    <property type="match status" value="1"/>
</dbReference>
<organism evidence="7 8">
    <name type="scientific">Dactylosporangium maewongense</name>
    <dbReference type="NCBI Taxonomy" id="634393"/>
    <lineage>
        <taxon>Bacteria</taxon>
        <taxon>Bacillati</taxon>
        <taxon>Actinomycetota</taxon>
        <taxon>Actinomycetes</taxon>
        <taxon>Micromonosporales</taxon>
        <taxon>Micromonosporaceae</taxon>
        <taxon>Dactylosporangium</taxon>
    </lineage>
</organism>
<dbReference type="InterPro" id="IPR022791">
    <property type="entry name" value="L-PG_synthase/AglD"/>
</dbReference>
<feature type="transmembrane region" description="Helical" evidence="6">
    <location>
        <begin position="310"/>
        <end position="330"/>
    </location>
</feature>
<feature type="transmembrane region" description="Helical" evidence="6">
    <location>
        <begin position="73"/>
        <end position="96"/>
    </location>
</feature>